<accession>A0A507DJH9</accession>
<evidence type="ECO:0008006" key="9">
    <source>
        <dbReference type="Google" id="ProtNLM"/>
    </source>
</evidence>
<feature type="domain" description="C2" evidence="2">
    <location>
        <begin position="143"/>
        <end position="267"/>
    </location>
</feature>
<comment type="caution">
    <text evidence="5">The sequence shown here is derived from an EMBL/GenBank/DDBJ whole genome shotgun (WGS) entry which is preliminary data.</text>
</comment>
<evidence type="ECO:0000313" key="8">
    <source>
        <dbReference type="Proteomes" id="UP000320475"/>
    </source>
</evidence>
<dbReference type="InterPro" id="IPR000008">
    <property type="entry name" value="C2_dom"/>
</dbReference>
<dbReference type="InterPro" id="IPR014770">
    <property type="entry name" value="Munc13_1"/>
</dbReference>
<evidence type="ECO:0000313" key="7">
    <source>
        <dbReference type="Proteomes" id="UP000317494"/>
    </source>
</evidence>
<feature type="region of interest" description="Disordered" evidence="1">
    <location>
        <begin position="682"/>
        <end position="701"/>
    </location>
</feature>
<evidence type="ECO:0000313" key="5">
    <source>
        <dbReference type="EMBL" id="TPX51859.1"/>
    </source>
</evidence>
<evidence type="ECO:0000259" key="3">
    <source>
        <dbReference type="PROSITE" id="PS51258"/>
    </source>
</evidence>
<dbReference type="OrthoDB" id="2015333at2759"/>
<dbReference type="Gene3D" id="1.10.357.50">
    <property type="match status" value="1"/>
</dbReference>
<dbReference type="Proteomes" id="UP000320475">
    <property type="component" value="Unassembled WGS sequence"/>
</dbReference>
<dbReference type="InterPro" id="IPR052811">
    <property type="entry name" value="Glucose_resp_signaling"/>
</dbReference>
<dbReference type="VEuPathDB" id="FungiDB:SeMB42_g00530"/>
<dbReference type="Pfam" id="PF06292">
    <property type="entry name" value="MUN"/>
    <property type="match status" value="1"/>
</dbReference>
<dbReference type="SUPFAM" id="SSF49562">
    <property type="entry name" value="C2 domain (Calcium/lipid-binding domain, CaLB)"/>
    <property type="match status" value="1"/>
</dbReference>
<dbReference type="EMBL" id="QEAM01000001">
    <property type="protein sequence ID" value="TPX51859.1"/>
    <property type="molecule type" value="Genomic_DNA"/>
</dbReference>
<evidence type="ECO:0000259" key="2">
    <source>
        <dbReference type="PROSITE" id="PS50004"/>
    </source>
</evidence>
<dbReference type="SMART" id="SM00239">
    <property type="entry name" value="C2"/>
    <property type="match status" value="1"/>
</dbReference>
<dbReference type="InterPro" id="IPR014772">
    <property type="entry name" value="Munc13_dom-2"/>
</dbReference>
<dbReference type="Gene3D" id="1.20.58.1100">
    <property type="match status" value="1"/>
</dbReference>
<evidence type="ECO:0000256" key="1">
    <source>
        <dbReference type="SAM" id="MobiDB-lite"/>
    </source>
</evidence>
<organism evidence="5 8">
    <name type="scientific">Synchytrium endobioticum</name>
    <dbReference type="NCBI Taxonomy" id="286115"/>
    <lineage>
        <taxon>Eukaryota</taxon>
        <taxon>Fungi</taxon>
        <taxon>Fungi incertae sedis</taxon>
        <taxon>Chytridiomycota</taxon>
        <taxon>Chytridiomycota incertae sedis</taxon>
        <taxon>Chytridiomycetes</taxon>
        <taxon>Synchytriales</taxon>
        <taxon>Synchytriaceae</taxon>
        <taxon>Synchytrium</taxon>
    </lineage>
</organism>
<feature type="domain" description="MHD2" evidence="4">
    <location>
        <begin position="1013"/>
        <end position="1129"/>
    </location>
</feature>
<dbReference type="PANTHER" id="PTHR47263:SF1">
    <property type="entry name" value="C2 DOMAIN PROTEIN (AFU_ORTHOLOGUE AFUA_7G02350)"/>
    <property type="match status" value="1"/>
</dbReference>
<dbReference type="AlphaFoldDB" id="A0A507DJH9"/>
<sequence length="1203" mass="134464">MAGENESTGSADAPNAASAAPLWLYVLKCVLYPIDGRKSATAGHNPRSASANAIILPPDRPLAPAPSQSRLQLAEVIHEALHVPDHEFKDMKLLLLETFSSDVVLSELIAYYILVGSDAAFIRPTHFRNPAQYTAWKIAEQTQLAELHLFGQYTHAQPRVIFSVTVVEALNLRAKDKNGSSNPYVAIHFEDKLFVSDAKERTLDPQWNFTVNMPMTSSSEPILIAIFNRPGSARAPVLQTMKDSFLGMVQLEVARFFDGTKAAPLDMKIPLDKRSKRSHVSGLVNIVVKRVTEARKARFHTIPHNPRSAYSALAEMLLQNDLRKVASPALSSQSRLILDMISSAWRISPFTTSPIILFEIATTLFRQRRLDTSPFYKYFFIPIMALTDLDALTINDIESVEHTLKELHSFLSTQISEMFNDRLTQGSTECLTLMLDMLVKDSAFMPRNAAELVTPLKASIHTALESRVMQLRTAAEQIQCDATQGAMLVNLFTVLTADLQALVDYTDELLLERIHLPTIAATVCFERLSLELDSFAADPEPDLDDAFALCRAVVKLKNIYERIDHRLADKFRIIYWFSGAVRAWLTKTDHKIHEWAQSAVAVDKFQPVSVEEGLLHSTSVLDLFTSFQQQLDFLVGLGWPDVRTERQYVSRLVEIFTEAIEKYSVVIRKKIDSDFQLAEAVRNAAPNSDKPNTESEKSPAMGIKINFKTPKILSKRVQHGEEDVRVLNAACVKLNDLHHMSERLEYLAQRLPESATGSLKEESDNNNPSLPPRKPNRDAKKRPPLRITVTNGENHPTVRPLATEICIAVCANGTELARTRRILQRTRPEWNEALHLVSGKGGLEVVLIHCMPTDGKEFIMARAPFEFPEEGGLAAISLQNFGRVHIQIYVGELDAVYFALQRARWICERAENAAIDEFVKTLCHDLRPRLKNCCKRHKKTVAASLKSSFIGFPGKFRGSNNNMSFMGGGGIGGGNNNKVMSSAASTLSTTSGSSSRVMSPGLDDGNLSEEQVEMDLAPVLGFLNSNLRVMASGLYEDLATKVIRRIWDRLVRVCEGLLVPPLGEDVKDKKPWEESRVAWMRQAVEILRNFFHADGDGLAMPMLHTVRYMHLTLTIEYYYYSRNHLHDFVSKFLHDRKFDGGDARPEGTKGLGDGGIEGQPDGVEWALRLVKLWMPRGESVDRVLHAWIEMKDAGPSAGPQASP</sequence>
<proteinExistence type="predicted"/>
<dbReference type="PROSITE" id="PS50004">
    <property type="entry name" value="C2"/>
    <property type="match status" value="1"/>
</dbReference>
<dbReference type="PROSITE" id="PS51259">
    <property type="entry name" value="MHD2"/>
    <property type="match status" value="1"/>
</dbReference>
<reference evidence="7 8" key="1">
    <citation type="journal article" date="2019" name="Sci. Rep.">
        <title>Comparative genomics of chytrid fungi reveal insights into the obligate biotrophic and pathogenic lifestyle of Synchytrium endobioticum.</title>
        <authorList>
            <person name="van de Vossenberg B.T.L.H."/>
            <person name="Warris S."/>
            <person name="Nguyen H.D.T."/>
            <person name="van Gent-Pelzer M.P.E."/>
            <person name="Joly D.L."/>
            <person name="van de Geest H.C."/>
            <person name="Bonants P.J.M."/>
            <person name="Smith D.S."/>
            <person name="Levesque C.A."/>
            <person name="van der Lee T.A.J."/>
        </authorList>
    </citation>
    <scope>NUCLEOTIDE SEQUENCE [LARGE SCALE GENOMIC DNA]</scope>
    <source>
        <strain evidence="5 8">LEV6574</strain>
        <strain evidence="6 7">MB42</strain>
    </source>
</reference>
<keyword evidence="7" id="KW-1185">Reference proteome</keyword>
<dbReference type="PROSITE" id="PS51258">
    <property type="entry name" value="MHD1"/>
    <property type="match status" value="1"/>
</dbReference>
<name>A0A507DJH9_9FUNG</name>
<feature type="region of interest" description="Disordered" evidence="1">
    <location>
        <begin position="755"/>
        <end position="794"/>
    </location>
</feature>
<dbReference type="Proteomes" id="UP000317494">
    <property type="component" value="Unassembled WGS sequence"/>
</dbReference>
<dbReference type="EMBL" id="QEAN01000010">
    <property type="protein sequence ID" value="TPX53987.1"/>
    <property type="molecule type" value="Genomic_DNA"/>
</dbReference>
<dbReference type="Gene3D" id="2.60.40.150">
    <property type="entry name" value="C2 domain"/>
    <property type="match status" value="1"/>
</dbReference>
<dbReference type="PANTHER" id="PTHR47263">
    <property type="entry name" value="ADENYLATE CYCLASE ACTIVATION PROTEIN GIT1"/>
    <property type="match status" value="1"/>
</dbReference>
<evidence type="ECO:0000313" key="6">
    <source>
        <dbReference type="EMBL" id="TPX53987.1"/>
    </source>
</evidence>
<protein>
    <recommendedName>
        <fullName evidence="9">C2 domain-containing protein</fullName>
    </recommendedName>
</protein>
<gene>
    <name evidence="5" type="ORF">SeLEV6574_g00044</name>
    <name evidence="6" type="ORF">SeMB42_g00530</name>
</gene>
<dbReference type="InterPro" id="IPR035892">
    <property type="entry name" value="C2_domain_sf"/>
</dbReference>
<feature type="domain" description="MHD1" evidence="3">
    <location>
        <begin position="547"/>
        <end position="667"/>
    </location>
</feature>
<dbReference type="InterPro" id="IPR010439">
    <property type="entry name" value="MUN_dom"/>
</dbReference>
<evidence type="ECO:0000259" key="4">
    <source>
        <dbReference type="PROSITE" id="PS51259"/>
    </source>
</evidence>
<dbReference type="Pfam" id="PF00168">
    <property type="entry name" value="C2"/>
    <property type="match status" value="1"/>
</dbReference>